<protein>
    <submittedName>
        <fullName evidence="2">Uncharacterized protein</fullName>
    </submittedName>
</protein>
<sequence>MSIPLKASLQLGEPHSARPPLAPIAPVNPDRPNPIPTNPSALVNPGDGGGHGDGFRRPRW</sequence>
<proteinExistence type="predicted"/>
<name>A0AAW0JE76_QUESU</name>
<dbReference type="EMBL" id="PKMF04000589">
    <property type="protein sequence ID" value="KAK7824962.1"/>
    <property type="molecule type" value="Genomic_DNA"/>
</dbReference>
<accession>A0AAW0JE76</accession>
<gene>
    <name evidence="2" type="ORF">CFP56_033915</name>
</gene>
<organism evidence="2 3">
    <name type="scientific">Quercus suber</name>
    <name type="common">Cork oak</name>
    <dbReference type="NCBI Taxonomy" id="58331"/>
    <lineage>
        <taxon>Eukaryota</taxon>
        <taxon>Viridiplantae</taxon>
        <taxon>Streptophyta</taxon>
        <taxon>Embryophyta</taxon>
        <taxon>Tracheophyta</taxon>
        <taxon>Spermatophyta</taxon>
        <taxon>Magnoliopsida</taxon>
        <taxon>eudicotyledons</taxon>
        <taxon>Gunneridae</taxon>
        <taxon>Pentapetalae</taxon>
        <taxon>rosids</taxon>
        <taxon>fabids</taxon>
        <taxon>Fagales</taxon>
        <taxon>Fagaceae</taxon>
        <taxon>Quercus</taxon>
    </lineage>
</organism>
<evidence type="ECO:0000313" key="2">
    <source>
        <dbReference type="EMBL" id="KAK7824962.1"/>
    </source>
</evidence>
<keyword evidence="3" id="KW-1185">Reference proteome</keyword>
<evidence type="ECO:0000313" key="3">
    <source>
        <dbReference type="Proteomes" id="UP000237347"/>
    </source>
</evidence>
<feature type="region of interest" description="Disordered" evidence="1">
    <location>
        <begin position="1"/>
        <end position="60"/>
    </location>
</feature>
<dbReference type="AlphaFoldDB" id="A0AAW0JE76"/>
<reference evidence="2 3" key="1">
    <citation type="journal article" date="2018" name="Sci. Data">
        <title>The draft genome sequence of cork oak.</title>
        <authorList>
            <person name="Ramos A.M."/>
            <person name="Usie A."/>
            <person name="Barbosa P."/>
            <person name="Barros P.M."/>
            <person name="Capote T."/>
            <person name="Chaves I."/>
            <person name="Simoes F."/>
            <person name="Abreu I."/>
            <person name="Carrasquinho I."/>
            <person name="Faro C."/>
            <person name="Guimaraes J.B."/>
            <person name="Mendonca D."/>
            <person name="Nobrega F."/>
            <person name="Rodrigues L."/>
            <person name="Saibo N.J.M."/>
            <person name="Varela M.C."/>
            <person name="Egas C."/>
            <person name="Matos J."/>
            <person name="Miguel C.M."/>
            <person name="Oliveira M.M."/>
            <person name="Ricardo C.P."/>
            <person name="Goncalves S."/>
        </authorList>
    </citation>
    <scope>NUCLEOTIDE SEQUENCE [LARGE SCALE GENOMIC DNA]</scope>
    <source>
        <strain evidence="3">cv. HL8</strain>
    </source>
</reference>
<dbReference type="Proteomes" id="UP000237347">
    <property type="component" value="Unassembled WGS sequence"/>
</dbReference>
<evidence type="ECO:0000256" key="1">
    <source>
        <dbReference type="SAM" id="MobiDB-lite"/>
    </source>
</evidence>
<comment type="caution">
    <text evidence="2">The sequence shown here is derived from an EMBL/GenBank/DDBJ whole genome shotgun (WGS) entry which is preliminary data.</text>
</comment>